<comment type="caution">
    <text evidence="2">The sequence shown here is derived from an EMBL/GenBank/DDBJ whole genome shotgun (WGS) entry which is preliminary data.</text>
</comment>
<evidence type="ECO:0000313" key="2">
    <source>
        <dbReference type="EMBL" id="RGM36705.1"/>
    </source>
</evidence>
<dbReference type="RefSeq" id="WP_117748282.1">
    <property type="nucleotide sequence ID" value="NZ_QSTF01000041.1"/>
</dbReference>
<keyword evidence="1" id="KW-0175">Coiled coil</keyword>
<dbReference type="Proteomes" id="UP000260780">
    <property type="component" value="Unassembled WGS sequence"/>
</dbReference>
<organism evidence="2 3">
    <name type="scientific">Phocaeicola plebeius</name>
    <dbReference type="NCBI Taxonomy" id="310297"/>
    <lineage>
        <taxon>Bacteria</taxon>
        <taxon>Pseudomonadati</taxon>
        <taxon>Bacteroidota</taxon>
        <taxon>Bacteroidia</taxon>
        <taxon>Bacteroidales</taxon>
        <taxon>Bacteroidaceae</taxon>
        <taxon>Phocaeicola</taxon>
    </lineage>
</organism>
<dbReference type="PROSITE" id="PS51257">
    <property type="entry name" value="PROKAR_LIPOPROTEIN"/>
    <property type="match status" value="1"/>
</dbReference>
<dbReference type="InterPro" id="IPR041662">
    <property type="entry name" value="SusD-like_2"/>
</dbReference>
<gene>
    <name evidence="2" type="ORF">DXC17_12985</name>
</gene>
<protein>
    <submittedName>
        <fullName evidence="2">SusD/RagB family nutrient-binding outer membrane lipoprotein</fullName>
    </submittedName>
</protein>
<dbReference type="Pfam" id="PF12771">
    <property type="entry name" value="SusD-like_2"/>
    <property type="match status" value="1"/>
</dbReference>
<dbReference type="SUPFAM" id="SSF48452">
    <property type="entry name" value="TPR-like"/>
    <property type="match status" value="1"/>
</dbReference>
<keyword evidence="2" id="KW-0449">Lipoprotein</keyword>
<proteinExistence type="predicted"/>
<evidence type="ECO:0000313" key="3">
    <source>
        <dbReference type="Proteomes" id="UP000260780"/>
    </source>
</evidence>
<dbReference type="EMBL" id="QSTF01000041">
    <property type="protein sequence ID" value="RGM36705.1"/>
    <property type="molecule type" value="Genomic_DNA"/>
</dbReference>
<reference evidence="2 3" key="1">
    <citation type="submission" date="2018-08" db="EMBL/GenBank/DDBJ databases">
        <title>A genome reference for cultivated species of the human gut microbiota.</title>
        <authorList>
            <person name="Zou Y."/>
            <person name="Xue W."/>
            <person name="Luo G."/>
        </authorList>
    </citation>
    <scope>NUCLEOTIDE SEQUENCE [LARGE SCALE GENOMIC DNA]</scope>
    <source>
        <strain evidence="2 3">OM08-14</strain>
    </source>
</reference>
<accession>A0A3E4W3F2</accession>
<name>A0A3E4W3F2_9BACT</name>
<dbReference type="AlphaFoldDB" id="A0A3E4W3F2"/>
<dbReference type="Gene3D" id="1.25.40.390">
    <property type="match status" value="1"/>
</dbReference>
<dbReference type="InterPro" id="IPR011990">
    <property type="entry name" value="TPR-like_helical_dom_sf"/>
</dbReference>
<feature type="coiled-coil region" evidence="1">
    <location>
        <begin position="162"/>
        <end position="189"/>
    </location>
</feature>
<sequence>MKKILLYSVLVAGMLSSCDLDINDDPDYPMNDQVTADLIFPAAQTLVASHVGGEIFNNAGFFAQYFEQRPESQQYDALPTYAFTEASDIMSYSYSGLMAGAQKDLKDIIDKSENSADRYAATVLRAYVFQVMVDNFDQFPYTEALQGADNQNPKWDKGEDVYKGVLAEMDKAEQELNDATMDSEDLMFDGDVSQWKGFANALRLRMYLRLISGGVDAAGYEAKVKELVENNSFFTGDVCFSGFADESNKRNPWYETNAMGLTGNHCAAYPLVEYLKATDDPRIAYGLSVATATNSYVGQLPGGKINTRSAKGNSNLWMNKHVSGIDYTKAATMPVYYFTQSELQFLISEVYLKYLNNDAQAEAAYEKGIDADFASRGLSRTAAFDSKIAWSTAGSPDEKMELIGKQKWVALFYRDHMEAWSELRRTDYPKYVTLTDAELTAIAKGENAPADKYKAGDLIVPWQNDMINPVGDKVIKRIYYPLSARKYNSNTPQSPSLDSPVWWDKN</sequence>
<evidence type="ECO:0000256" key="1">
    <source>
        <dbReference type="SAM" id="Coils"/>
    </source>
</evidence>